<name>A0A5S4V4N8_9MICO</name>
<dbReference type="Pfam" id="PF00440">
    <property type="entry name" value="TetR_N"/>
    <property type="match status" value="1"/>
</dbReference>
<gene>
    <name evidence="8" type="ORF">FYC51_03365</name>
</gene>
<dbReference type="Pfam" id="PF02909">
    <property type="entry name" value="TetR_C_1"/>
    <property type="match status" value="1"/>
</dbReference>
<dbReference type="InterPro" id="IPR001647">
    <property type="entry name" value="HTH_TetR"/>
</dbReference>
<feature type="domain" description="HTH tetR-type" evidence="7">
    <location>
        <begin position="21"/>
        <end position="81"/>
    </location>
</feature>
<feature type="DNA-binding region" description="H-T-H motif" evidence="5">
    <location>
        <begin position="44"/>
        <end position="63"/>
    </location>
</feature>
<dbReference type="PROSITE" id="PS50977">
    <property type="entry name" value="HTH_TETR_2"/>
    <property type="match status" value="1"/>
</dbReference>
<dbReference type="AlphaFoldDB" id="A0A5S4V4N8"/>
<dbReference type="EMBL" id="VSSB01000001">
    <property type="protein sequence ID" value="TYL52793.1"/>
    <property type="molecule type" value="Genomic_DNA"/>
</dbReference>
<protein>
    <submittedName>
        <fullName evidence="8">TetR family transcriptional regulator</fullName>
    </submittedName>
</protein>
<keyword evidence="3 5" id="KW-0238">DNA-binding</keyword>
<dbReference type="PRINTS" id="PR00455">
    <property type="entry name" value="HTHTETR"/>
</dbReference>
<dbReference type="PANTHER" id="PTHR30055">
    <property type="entry name" value="HTH-TYPE TRANSCRIPTIONAL REGULATOR RUTR"/>
    <property type="match status" value="1"/>
</dbReference>
<accession>A0A5S4V4N8</accession>
<evidence type="ECO:0000256" key="1">
    <source>
        <dbReference type="ARBA" id="ARBA00022491"/>
    </source>
</evidence>
<evidence type="ECO:0000259" key="7">
    <source>
        <dbReference type="PROSITE" id="PS50977"/>
    </source>
</evidence>
<dbReference type="SUPFAM" id="SSF46689">
    <property type="entry name" value="Homeodomain-like"/>
    <property type="match status" value="1"/>
</dbReference>
<keyword evidence="9" id="KW-1185">Reference proteome</keyword>
<keyword evidence="2" id="KW-0805">Transcription regulation</keyword>
<organism evidence="8 9">
    <name type="scientific">Agromyces mariniharenae</name>
    <dbReference type="NCBI Taxonomy" id="2604423"/>
    <lineage>
        <taxon>Bacteria</taxon>
        <taxon>Bacillati</taxon>
        <taxon>Actinomycetota</taxon>
        <taxon>Actinomycetes</taxon>
        <taxon>Micrococcales</taxon>
        <taxon>Microbacteriaceae</taxon>
        <taxon>Agromyces</taxon>
    </lineage>
</organism>
<evidence type="ECO:0000256" key="4">
    <source>
        <dbReference type="ARBA" id="ARBA00023163"/>
    </source>
</evidence>
<evidence type="ECO:0000256" key="6">
    <source>
        <dbReference type="SAM" id="MobiDB-lite"/>
    </source>
</evidence>
<keyword evidence="4" id="KW-0804">Transcription</keyword>
<evidence type="ECO:0000256" key="2">
    <source>
        <dbReference type="ARBA" id="ARBA00023015"/>
    </source>
</evidence>
<proteinExistence type="predicted"/>
<dbReference type="Proteomes" id="UP000325243">
    <property type="component" value="Unassembled WGS sequence"/>
</dbReference>
<comment type="caution">
    <text evidence="8">The sequence shown here is derived from an EMBL/GenBank/DDBJ whole genome shotgun (WGS) entry which is preliminary data.</text>
</comment>
<evidence type="ECO:0000256" key="3">
    <source>
        <dbReference type="ARBA" id="ARBA00023125"/>
    </source>
</evidence>
<evidence type="ECO:0000313" key="9">
    <source>
        <dbReference type="Proteomes" id="UP000325243"/>
    </source>
</evidence>
<dbReference type="PRINTS" id="PR00400">
    <property type="entry name" value="TETREPRESSOR"/>
</dbReference>
<keyword evidence="1" id="KW-0678">Repressor</keyword>
<dbReference type="GO" id="GO:0000976">
    <property type="term" value="F:transcription cis-regulatory region binding"/>
    <property type="evidence" value="ECO:0007669"/>
    <property type="project" value="TreeGrafter"/>
</dbReference>
<evidence type="ECO:0000313" key="8">
    <source>
        <dbReference type="EMBL" id="TYL52793.1"/>
    </source>
</evidence>
<reference evidence="8 9" key="1">
    <citation type="submission" date="2019-08" db="EMBL/GenBank/DDBJ databases">
        <authorList>
            <person name="Hu J."/>
        </authorList>
    </citation>
    <scope>NUCLEOTIDE SEQUENCE [LARGE SCALE GENOMIC DNA]</scope>
    <source>
        <strain evidence="8 9">NEAU-184</strain>
    </source>
</reference>
<dbReference type="InterPro" id="IPR036271">
    <property type="entry name" value="Tet_transcr_reg_TetR-rel_C_sf"/>
</dbReference>
<dbReference type="InterPro" id="IPR050109">
    <property type="entry name" value="HTH-type_TetR-like_transc_reg"/>
</dbReference>
<dbReference type="Gene3D" id="1.10.10.60">
    <property type="entry name" value="Homeodomain-like"/>
    <property type="match status" value="1"/>
</dbReference>
<dbReference type="InterPro" id="IPR004111">
    <property type="entry name" value="Repressor_TetR_C"/>
</dbReference>
<dbReference type="GO" id="GO:0046677">
    <property type="term" value="P:response to antibiotic"/>
    <property type="evidence" value="ECO:0007669"/>
    <property type="project" value="InterPro"/>
</dbReference>
<dbReference type="InterPro" id="IPR003012">
    <property type="entry name" value="Tet_transcr_reg_TetR"/>
</dbReference>
<dbReference type="Gene3D" id="1.10.357.10">
    <property type="entry name" value="Tetracycline Repressor, domain 2"/>
    <property type="match status" value="1"/>
</dbReference>
<dbReference type="SUPFAM" id="SSF48498">
    <property type="entry name" value="Tetracyclin repressor-like, C-terminal domain"/>
    <property type="match status" value="1"/>
</dbReference>
<feature type="region of interest" description="Disordered" evidence="6">
    <location>
        <begin position="1"/>
        <end position="22"/>
    </location>
</feature>
<dbReference type="PANTHER" id="PTHR30055:SF151">
    <property type="entry name" value="TRANSCRIPTIONAL REGULATORY PROTEIN"/>
    <property type="match status" value="1"/>
</dbReference>
<dbReference type="GO" id="GO:0003700">
    <property type="term" value="F:DNA-binding transcription factor activity"/>
    <property type="evidence" value="ECO:0007669"/>
    <property type="project" value="TreeGrafter"/>
</dbReference>
<dbReference type="GO" id="GO:0045892">
    <property type="term" value="P:negative regulation of DNA-templated transcription"/>
    <property type="evidence" value="ECO:0007669"/>
    <property type="project" value="InterPro"/>
</dbReference>
<sequence>MTRGRRATMTSTTQQARRRTPLSRERVLRAAVDLADTAGIDALTVRRLAESLGVEAMSLYYHVPNKEAILDGIVDLVFTEIEGEVGGFQVPETDAAWHDALRVRILGARRVMLRHPWAPALLDSRTGLAPTTARYVDSVVGTLRSGGLSYDLIHHAMHALGSRMFGFSQELGEDDDSGDADLAQLAAMVPHLAAMLAVVRHDDPDSTLGWCDDQYEFEFGLDLILDGLARKRALEAQADAATSTAGTAAEDPRD</sequence>
<dbReference type="InterPro" id="IPR009057">
    <property type="entry name" value="Homeodomain-like_sf"/>
</dbReference>
<evidence type="ECO:0000256" key="5">
    <source>
        <dbReference type="PROSITE-ProRule" id="PRU00335"/>
    </source>
</evidence>